<dbReference type="Proteomes" id="UP000269265">
    <property type="component" value="Unassembled WGS sequence"/>
</dbReference>
<name>A0A3R8YR34_9BURK</name>
<evidence type="ECO:0000313" key="2">
    <source>
        <dbReference type="EMBL" id="RRS06053.1"/>
    </source>
</evidence>
<dbReference type="EMBL" id="RSED01000001">
    <property type="protein sequence ID" value="RRS06053.1"/>
    <property type="molecule type" value="Genomic_DNA"/>
</dbReference>
<keyword evidence="3" id="KW-1185">Reference proteome</keyword>
<reference evidence="2 3" key="1">
    <citation type="submission" date="2018-12" db="EMBL/GenBank/DDBJ databases">
        <title>The whole draft genome of Aquabacterium sp. SJQ9.</title>
        <authorList>
            <person name="Sun L."/>
            <person name="Gao X."/>
            <person name="Chen W."/>
            <person name="Huang K."/>
        </authorList>
    </citation>
    <scope>NUCLEOTIDE SEQUENCE [LARGE SCALE GENOMIC DNA]</scope>
    <source>
        <strain evidence="2 3">SJQ9</strain>
    </source>
</reference>
<comment type="caution">
    <text evidence="2">The sequence shown here is derived from an EMBL/GenBank/DDBJ whole genome shotgun (WGS) entry which is preliminary data.</text>
</comment>
<gene>
    <name evidence="2" type="ORF">EIP75_00125</name>
</gene>
<evidence type="ECO:0000313" key="3">
    <source>
        <dbReference type="Proteomes" id="UP000269265"/>
    </source>
</evidence>
<dbReference type="RefSeq" id="WP_125241196.1">
    <property type="nucleotide sequence ID" value="NZ_RSED01000001.1"/>
</dbReference>
<evidence type="ECO:0000256" key="1">
    <source>
        <dbReference type="SAM" id="MobiDB-lite"/>
    </source>
</evidence>
<accession>A0A3R8YR34</accession>
<feature type="region of interest" description="Disordered" evidence="1">
    <location>
        <begin position="1"/>
        <end position="53"/>
    </location>
</feature>
<protein>
    <submittedName>
        <fullName evidence="2">Uncharacterized protein</fullName>
    </submittedName>
</protein>
<feature type="compositionally biased region" description="Polar residues" evidence="1">
    <location>
        <begin position="11"/>
        <end position="29"/>
    </location>
</feature>
<dbReference type="OrthoDB" id="6896393at2"/>
<organism evidence="2 3">
    <name type="scientific">Aquabacterium soli</name>
    <dbReference type="NCBI Taxonomy" id="2493092"/>
    <lineage>
        <taxon>Bacteria</taxon>
        <taxon>Pseudomonadati</taxon>
        <taxon>Pseudomonadota</taxon>
        <taxon>Betaproteobacteria</taxon>
        <taxon>Burkholderiales</taxon>
        <taxon>Aquabacterium</taxon>
    </lineage>
</organism>
<proteinExistence type="predicted"/>
<sequence length="222" mass="23412">MGDSFIPVPWGQSSFGDDSFSAQQDQPGSQRGGRDGGAHTGAPPGHAEVPGKGKFDVKRVGTTLLITASGEVPNVQTLADLRQLEIRIWPPQFGLFFYTPPITSPAVRRFNFTEHFGFPLDVSHVVIHSADGPHAHEISDVTSALAPTLLHKDGSAHVKTGYGPSLQAALDHAVAQFTSSPLPVPDGFVVYSVLSSGRIQGGLAGIDRHYATVEAKATLGLA</sequence>
<dbReference type="AlphaFoldDB" id="A0A3R8YR34"/>